<feature type="transmembrane region" description="Helical" evidence="6">
    <location>
        <begin position="355"/>
        <end position="372"/>
    </location>
</feature>
<dbReference type="PANTHER" id="PTHR30250:SF11">
    <property type="entry name" value="O-ANTIGEN TRANSPORTER-RELATED"/>
    <property type="match status" value="1"/>
</dbReference>
<sequence>MPALRESLYYAFGLVAGRAISLLMLPVNTHFLALAEYGRLEVLMALADVGALVFGLALPTTLSRFVGTAETWEKRREVCAHIFAVAILTSAVLTLVGFAAAGEIARLLPGDPTATEVRLLVVTLSMEGLLGVGLTWLRIRSKARTFFLLSIGRGLVFAVLSASLLVLGFGLPGVLAAGAVASVLQGVAVGVVVLRETGVRVRGIDWGPLMIFSGPLLLSALAMFALGSLDRWFLADAVGTDDLAIYGVAVRIGAMTAVLLQPFHMWWFPKRFIVLFEPDGVERSARIVVLGLIITLLGAMMVSLGGPLVIRLLTPPAYHPAILFIPWIALIYAIQETASLLELGSFLRKDGFVPLATNTFGAVIVVALYWLLIPPYGIAGAIAATLAAQTARAIVIHVVSQYYKRLPYAFGPLAIVVGFGTASTALCYLMLPPGLLVVGGAIAVPLTAACAYWLGVIALPAPPIAAADMRRA</sequence>
<protein>
    <submittedName>
        <fullName evidence="7">O-antigen/teichoic acid export membrane protein</fullName>
    </submittedName>
</protein>
<evidence type="ECO:0000256" key="2">
    <source>
        <dbReference type="ARBA" id="ARBA00022475"/>
    </source>
</evidence>
<keyword evidence="4 6" id="KW-1133">Transmembrane helix</keyword>
<evidence type="ECO:0000313" key="8">
    <source>
        <dbReference type="Proteomes" id="UP000294664"/>
    </source>
</evidence>
<evidence type="ECO:0000256" key="3">
    <source>
        <dbReference type="ARBA" id="ARBA00022692"/>
    </source>
</evidence>
<keyword evidence="5 6" id="KW-0472">Membrane</keyword>
<feature type="transmembrane region" description="Helical" evidence="6">
    <location>
        <begin position="146"/>
        <end position="167"/>
    </location>
</feature>
<evidence type="ECO:0000313" key="7">
    <source>
        <dbReference type="EMBL" id="TCT06579.1"/>
    </source>
</evidence>
<feature type="transmembrane region" description="Helical" evidence="6">
    <location>
        <begin position="406"/>
        <end position="431"/>
    </location>
</feature>
<feature type="transmembrane region" description="Helical" evidence="6">
    <location>
        <begin position="45"/>
        <end position="66"/>
    </location>
</feature>
<dbReference type="Pfam" id="PF01943">
    <property type="entry name" value="Polysacc_synt"/>
    <property type="match status" value="1"/>
</dbReference>
<keyword evidence="3 6" id="KW-0812">Transmembrane</keyword>
<feature type="transmembrane region" description="Helical" evidence="6">
    <location>
        <begin position="287"/>
        <end position="310"/>
    </location>
</feature>
<dbReference type="PANTHER" id="PTHR30250">
    <property type="entry name" value="PST FAMILY PREDICTED COLANIC ACID TRANSPORTER"/>
    <property type="match status" value="1"/>
</dbReference>
<dbReference type="EMBL" id="SMAI01000002">
    <property type="protein sequence ID" value="TCT06579.1"/>
    <property type="molecule type" value="Genomic_DNA"/>
</dbReference>
<feature type="transmembrane region" description="Helical" evidence="6">
    <location>
        <begin position="245"/>
        <end position="267"/>
    </location>
</feature>
<feature type="transmembrane region" description="Helical" evidence="6">
    <location>
        <begin position="7"/>
        <end position="25"/>
    </location>
</feature>
<accession>A0A4R3M2X8</accession>
<comment type="subcellular location">
    <subcellularLocation>
        <location evidence="1">Cell membrane</location>
        <topology evidence="1">Multi-pass membrane protein</topology>
    </subcellularLocation>
</comment>
<evidence type="ECO:0000256" key="5">
    <source>
        <dbReference type="ARBA" id="ARBA00023136"/>
    </source>
</evidence>
<dbReference type="Proteomes" id="UP000294664">
    <property type="component" value="Unassembled WGS sequence"/>
</dbReference>
<dbReference type="RefSeq" id="WP_165933637.1">
    <property type="nucleotide sequence ID" value="NZ_SMAI01000002.1"/>
</dbReference>
<feature type="transmembrane region" description="Helical" evidence="6">
    <location>
        <begin position="119"/>
        <end position="139"/>
    </location>
</feature>
<reference evidence="7 8" key="1">
    <citation type="submission" date="2019-03" db="EMBL/GenBank/DDBJ databases">
        <title>Genomic Encyclopedia of Type Strains, Phase IV (KMG-IV): sequencing the most valuable type-strain genomes for metagenomic binning, comparative biology and taxonomic classification.</title>
        <authorList>
            <person name="Goeker M."/>
        </authorList>
    </citation>
    <scope>NUCLEOTIDE SEQUENCE [LARGE SCALE GENOMIC DNA]</scope>
    <source>
        <strain evidence="7 8">DSM 9035</strain>
    </source>
</reference>
<feature type="transmembrane region" description="Helical" evidence="6">
    <location>
        <begin position="173"/>
        <end position="194"/>
    </location>
</feature>
<dbReference type="GO" id="GO:0005886">
    <property type="term" value="C:plasma membrane"/>
    <property type="evidence" value="ECO:0007669"/>
    <property type="project" value="UniProtKB-SubCell"/>
</dbReference>
<comment type="caution">
    <text evidence="7">The sequence shown here is derived from an EMBL/GenBank/DDBJ whole genome shotgun (WGS) entry which is preliminary data.</text>
</comment>
<name>A0A4R3M2X8_9HYPH</name>
<keyword evidence="2" id="KW-1003">Cell membrane</keyword>
<evidence type="ECO:0000256" key="1">
    <source>
        <dbReference type="ARBA" id="ARBA00004651"/>
    </source>
</evidence>
<dbReference type="InterPro" id="IPR050833">
    <property type="entry name" value="Poly_Biosynth_Transport"/>
</dbReference>
<evidence type="ECO:0000256" key="4">
    <source>
        <dbReference type="ARBA" id="ARBA00022989"/>
    </source>
</evidence>
<gene>
    <name evidence="7" type="ORF">EDC64_10256</name>
</gene>
<feature type="transmembrane region" description="Helical" evidence="6">
    <location>
        <begin position="206"/>
        <end position="225"/>
    </location>
</feature>
<proteinExistence type="predicted"/>
<dbReference type="AlphaFoldDB" id="A0A4R3M2X8"/>
<keyword evidence="8" id="KW-1185">Reference proteome</keyword>
<dbReference type="InterPro" id="IPR002797">
    <property type="entry name" value="Polysacc_synth"/>
</dbReference>
<feature type="transmembrane region" description="Helical" evidence="6">
    <location>
        <begin position="437"/>
        <end position="461"/>
    </location>
</feature>
<evidence type="ECO:0000256" key="6">
    <source>
        <dbReference type="SAM" id="Phobius"/>
    </source>
</evidence>
<feature type="transmembrane region" description="Helical" evidence="6">
    <location>
        <begin position="378"/>
        <end position="399"/>
    </location>
</feature>
<feature type="transmembrane region" description="Helical" evidence="6">
    <location>
        <begin position="78"/>
        <end position="99"/>
    </location>
</feature>
<organism evidence="7 8">
    <name type="scientific">Aquabacter spiritensis</name>
    <dbReference type="NCBI Taxonomy" id="933073"/>
    <lineage>
        <taxon>Bacteria</taxon>
        <taxon>Pseudomonadati</taxon>
        <taxon>Pseudomonadota</taxon>
        <taxon>Alphaproteobacteria</taxon>
        <taxon>Hyphomicrobiales</taxon>
        <taxon>Xanthobacteraceae</taxon>
        <taxon>Aquabacter</taxon>
    </lineage>
</organism>